<keyword evidence="2" id="KW-1185">Reference proteome</keyword>
<organism evidence="1 2">
    <name type="scientific">Saccharopolyspora phatthalungensis</name>
    <dbReference type="NCBI Taxonomy" id="664693"/>
    <lineage>
        <taxon>Bacteria</taxon>
        <taxon>Bacillati</taxon>
        <taxon>Actinomycetota</taxon>
        <taxon>Actinomycetes</taxon>
        <taxon>Pseudonocardiales</taxon>
        <taxon>Pseudonocardiaceae</taxon>
        <taxon>Saccharopolyspora</taxon>
    </lineage>
</organism>
<dbReference type="Gene3D" id="3.90.1140.10">
    <property type="entry name" value="Cyclic phosphodiesterase"/>
    <property type="match status" value="1"/>
</dbReference>
<dbReference type="Proteomes" id="UP000584374">
    <property type="component" value="Unassembled WGS sequence"/>
</dbReference>
<reference evidence="1 2" key="1">
    <citation type="submission" date="2020-08" db="EMBL/GenBank/DDBJ databases">
        <title>Sequencing the genomes of 1000 actinobacteria strains.</title>
        <authorList>
            <person name="Klenk H.-P."/>
        </authorList>
    </citation>
    <scope>NUCLEOTIDE SEQUENCE [LARGE SCALE GENOMIC DNA]</scope>
    <source>
        <strain evidence="1 2">DSM 45584</strain>
    </source>
</reference>
<dbReference type="SUPFAM" id="SSF55144">
    <property type="entry name" value="LigT-like"/>
    <property type="match status" value="1"/>
</dbReference>
<name>A0A840PYM1_9PSEU</name>
<proteinExistence type="predicted"/>
<dbReference type="AlphaFoldDB" id="A0A840PYM1"/>
<dbReference type="EMBL" id="JACHIW010000001">
    <property type="protein sequence ID" value="MBB5153074.1"/>
    <property type="molecule type" value="Genomic_DNA"/>
</dbReference>
<sequence length="213" mass="23302">MTDMPHADQVRNHARWRPGWHAGRTGYAWLLPLADQPGLRKLVNDYQYALRDLPGFDLVPLEWMHILVQEIGFTDQVHQSRIEPLLEAARTRLASVPPLTLAFHHAVVLPESLSLPAEPQSTVLDLRAAVREATAEVLGESTVPAEPEDIDKYVSLAHSTTDGPAIFAIATLSATVVEPTTAKVSALSLVKLNRDHSCSEWETIGEVPLGATG</sequence>
<evidence type="ECO:0000313" key="1">
    <source>
        <dbReference type="EMBL" id="MBB5153074.1"/>
    </source>
</evidence>
<gene>
    <name evidence="1" type="ORF">BJ970_000608</name>
</gene>
<evidence type="ECO:0008006" key="3">
    <source>
        <dbReference type="Google" id="ProtNLM"/>
    </source>
</evidence>
<comment type="caution">
    <text evidence="1">The sequence shown here is derived from an EMBL/GenBank/DDBJ whole genome shotgun (WGS) entry which is preliminary data.</text>
</comment>
<protein>
    <recommendedName>
        <fullName evidence="3">2'-5' RNA ligase</fullName>
    </recommendedName>
</protein>
<accession>A0A840PYM1</accession>
<evidence type="ECO:0000313" key="2">
    <source>
        <dbReference type="Proteomes" id="UP000584374"/>
    </source>
</evidence>
<dbReference type="InterPro" id="IPR009097">
    <property type="entry name" value="Cyclic_Pdiesterase"/>
</dbReference>